<feature type="transmembrane region" description="Helical" evidence="1">
    <location>
        <begin position="66"/>
        <end position="84"/>
    </location>
</feature>
<dbReference type="Proteomes" id="UP000543379">
    <property type="component" value="Unassembled WGS sequence"/>
</dbReference>
<sequence length="156" mass="17434">MSKKTINWKVLKRLAKQVFPAAVEAAGAEGIVERSRQCQTRFCLALSAERNKEAPDYDLELDHSQMLVYFFLAACQSFICALYASTSSRKYKRMTCLSESLNSKAGVRCPLLTDCWKAFVVCSVMFLAAVVVSKCLLPYSINAFRSIITPPETNIT</sequence>
<gene>
    <name evidence="2" type="ORF">HB811_16685</name>
</gene>
<evidence type="ECO:0000313" key="3">
    <source>
        <dbReference type="Proteomes" id="UP000543379"/>
    </source>
</evidence>
<dbReference type="RefSeq" id="WP_185383034.1">
    <property type="nucleotide sequence ID" value="NZ_JAAROV010000008.1"/>
</dbReference>
<keyword evidence="1" id="KW-0472">Membrane</keyword>
<dbReference type="AlphaFoldDB" id="A0A841Y003"/>
<accession>A0A841Y003</accession>
<comment type="caution">
    <text evidence="2">The sequence shown here is derived from an EMBL/GenBank/DDBJ whole genome shotgun (WGS) entry which is preliminary data.</text>
</comment>
<proteinExistence type="predicted"/>
<feature type="transmembrane region" description="Helical" evidence="1">
    <location>
        <begin position="118"/>
        <end position="141"/>
    </location>
</feature>
<evidence type="ECO:0000313" key="2">
    <source>
        <dbReference type="EMBL" id="MBC1318416.1"/>
    </source>
</evidence>
<reference evidence="2 3" key="1">
    <citation type="submission" date="2020-03" db="EMBL/GenBank/DDBJ databases">
        <title>Soil Listeria distribution.</title>
        <authorList>
            <person name="Liao J."/>
            <person name="Wiedmann M."/>
        </authorList>
    </citation>
    <scope>NUCLEOTIDE SEQUENCE [LARGE SCALE GENOMIC DNA]</scope>
    <source>
        <strain evidence="2 3">FSL L7-1816</strain>
    </source>
</reference>
<evidence type="ECO:0000256" key="1">
    <source>
        <dbReference type="SAM" id="Phobius"/>
    </source>
</evidence>
<name>A0A841Y003_9LIST</name>
<dbReference type="EMBL" id="JAAROV010000008">
    <property type="protein sequence ID" value="MBC1318416.1"/>
    <property type="molecule type" value="Genomic_DNA"/>
</dbReference>
<organism evidence="2 3">
    <name type="scientific">Listeria booriae</name>
    <dbReference type="NCBI Taxonomy" id="1552123"/>
    <lineage>
        <taxon>Bacteria</taxon>
        <taxon>Bacillati</taxon>
        <taxon>Bacillota</taxon>
        <taxon>Bacilli</taxon>
        <taxon>Bacillales</taxon>
        <taxon>Listeriaceae</taxon>
        <taxon>Listeria</taxon>
    </lineage>
</organism>
<keyword evidence="1" id="KW-1133">Transmembrane helix</keyword>
<protein>
    <submittedName>
        <fullName evidence="2">Uncharacterized protein</fullName>
    </submittedName>
</protein>
<keyword evidence="1" id="KW-0812">Transmembrane</keyword>